<keyword evidence="2" id="KW-1185">Reference proteome</keyword>
<evidence type="ECO:0000313" key="1">
    <source>
        <dbReference type="EMBL" id="MDR6784073.1"/>
    </source>
</evidence>
<accession>A0ACC6KY80</accession>
<evidence type="ECO:0000313" key="2">
    <source>
        <dbReference type="Proteomes" id="UP001246858"/>
    </source>
</evidence>
<sequence length="530" mass="58974">MKKIRFTILLLGGLLILLTATRCKKFLEADPISTITPGSFWKDKADADAWMAGIYNSMQTTLNTAWFDWGEVRADNVKGAGTGTAQTKFLNNALSASDPDIVGTSTNPGAASWANLYTTISLCNYGIKYYPQMTSENIGGATATYNDYLGQCYGLRALMYFYGLRVWGKMPLITEPLETYGQPTQFERSPIADVKKRILDDIDLALKTIGTNKTNKYNMQKAAVYALQTDVYMWFQQYDLALTASQHTITESGCTWVTNAQSWKNMFTDPATSTETIFNLYWDNIERGGGVGVCARLASGSNTNNYMITPRIFQELFDRTDPVTSLPSDGRLTTSFDMISYKTPVEYNAMNGAFGKFTIFDPAAKRSDGQPGGAFIYQANGECNVKLPIYRFADIMLLRAEALAHTGKYQEALDIVNAVRSRVGYKTQAKLADYTGDVMTGIERTILTERQYELLGEGKRWFDLCRIGKMYDFTNGYTYLIGIMNPILGARAGATKYEGTNIGRIMFPIASAAFNANRKLVGDQNPPYDE</sequence>
<proteinExistence type="predicted"/>
<dbReference type="EMBL" id="JAVDTF010000002">
    <property type="protein sequence ID" value="MDR6784073.1"/>
    <property type="molecule type" value="Genomic_DNA"/>
</dbReference>
<organism evidence="1 2">
    <name type="scientific">Pedobacter africanus</name>
    <dbReference type="NCBI Taxonomy" id="151894"/>
    <lineage>
        <taxon>Bacteria</taxon>
        <taxon>Pseudomonadati</taxon>
        <taxon>Bacteroidota</taxon>
        <taxon>Sphingobacteriia</taxon>
        <taxon>Sphingobacteriales</taxon>
        <taxon>Sphingobacteriaceae</taxon>
        <taxon>Pedobacter</taxon>
    </lineage>
</organism>
<comment type="caution">
    <text evidence="1">The sequence shown here is derived from an EMBL/GenBank/DDBJ whole genome shotgun (WGS) entry which is preliminary data.</text>
</comment>
<name>A0ACC6KY80_9SPHI</name>
<protein>
    <submittedName>
        <fullName evidence="1">Uncharacterized protein</fullName>
    </submittedName>
</protein>
<reference evidence="1" key="1">
    <citation type="submission" date="2023-07" db="EMBL/GenBank/DDBJ databases">
        <title>Sorghum-associated microbial communities from plants grown in Nebraska, USA.</title>
        <authorList>
            <person name="Schachtman D."/>
        </authorList>
    </citation>
    <scope>NUCLEOTIDE SEQUENCE</scope>
    <source>
        <strain evidence="1">2697</strain>
    </source>
</reference>
<dbReference type="Proteomes" id="UP001246858">
    <property type="component" value="Unassembled WGS sequence"/>
</dbReference>
<gene>
    <name evidence="1" type="ORF">J2X78_002638</name>
</gene>